<dbReference type="RefSeq" id="XP_018252336.1">
    <property type="nucleotide sequence ID" value="XM_018393127.1"/>
</dbReference>
<dbReference type="GeneID" id="28954450"/>
<sequence>MASNSFPPLPLLPLHIVGNILEHSDSIQQLGTTILSHSIFYDAFKEHPRYIAQSIITTQIPETTLPYALLSLESSRMAPGDRAAINGMLARFCPKSHDTGESGNSFTCFHHLSETLATPPLSLNTLSWSDYASLSRDYEVVLLLRQIMAEESVTMLNIFGIKHTASLTTAEKFRLNRSFYLFQTVCNMFCTNVWPEDWRFNFDNYMLRFDHTPEEYLGVLFHYFSPWVNHQLLCVYRFLERNIVRSFDYLAENDIGYAGWSARYVYTDSSFIRCHELFTRGLSFHLTVYQTKGYEATSQLLKPPPGVEPRYALDGVSGLFECLNDPLEVLMEKYQLWDIKVGDLTSEHWDLLSRPQDGEFDGLQSSSCHNWKCAWYDTNFNECQMARFVSWLVECAYVIWDYSGIPDRLLSEKLKAMSDCKAPYGPRRGLSATEDDIRSMDQRLDIYLRGGEGWWPTKGVDFSRVTGLTEQDKEELLCEWRFCGWVESSKRKRSGSSSSCSSVKSTVSVRRRYS</sequence>
<feature type="compositionally biased region" description="Low complexity" evidence="1">
    <location>
        <begin position="495"/>
        <end position="508"/>
    </location>
</feature>
<dbReference type="Proteomes" id="UP000009097">
    <property type="component" value="Unassembled WGS sequence"/>
</dbReference>
<reference evidence="2" key="2">
    <citation type="journal article" date="2010" name="Nature">
        <title>Comparative genomics reveals mobile pathogenicity chromosomes in Fusarium.</title>
        <authorList>
            <person name="Ma L.J."/>
            <person name="van der Does H.C."/>
            <person name="Borkovich K.A."/>
            <person name="Coleman J.J."/>
            <person name="Daboussi M.J."/>
            <person name="Di Pietro A."/>
            <person name="Dufresne M."/>
            <person name="Freitag M."/>
            <person name="Grabherr M."/>
            <person name="Henrissat B."/>
            <person name="Houterman P.M."/>
            <person name="Kang S."/>
            <person name="Shim W.B."/>
            <person name="Woloshuk C."/>
            <person name="Xie X."/>
            <person name="Xu J.R."/>
            <person name="Antoniw J."/>
            <person name="Baker S.E."/>
            <person name="Bluhm B.H."/>
            <person name="Breakspear A."/>
            <person name="Brown D.W."/>
            <person name="Butchko R.A."/>
            <person name="Chapman S."/>
            <person name="Coulson R."/>
            <person name="Coutinho P.M."/>
            <person name="Danchin E.G."/>
            <person name="Diener A."/>
            <person name="Gale L.R."/>
            <person name="Gardiner D.M."/>
            <person name="Goff S."/>
            <person name="Hammond-Kosack K.E."/>
            <person name="Hilburn K."/>
            <person name="Hua-Van A."/>
            <person name="Jonkers W."/>
            <person name="Kazan K."/>
            <person name="Kodira C.D."/>
            <person name="Koehrsen M."/>
            <person name="Kumar L."/>
            <person name="Lee Y.H."/>
            <person name="Li L."/>
            <person name="Manners J.M."/>
            <person name="Miranda-Saavedra D."/>
            <person name="Mukherjee M."/>
            <person name="Park G."/>
            <person name="Park J."/>
            <person name="Park S.Y."/>
            <person name="Proctor R.H."/>
            <person name="Regev A."/>
            <person name="Ruiz-Roldan M.C."/>
            <person name="Sain D."/>
            <person name="Sakthikumar S."/>
            <person name="Sykes S."/>
            <person name="Schwartz D.C."/>
            <person name="Turgeon B.G."/>
            <person name="Wapinski I."/>
            <person name="Yoder O."/>
            <person name="Young S."/>
            <person name="Zeng Q."/>
            <person name="Zhou S."/>
            <person name="Galagan J."/>
            <person name="Cuomo C.A."/>
            <person name="Kistler H.C."/>
            <person name="Rep M."/>
        </authorList>
    </citation>
    <scope>NUCLEOTIDE SEQUENCE [LARGE SCALE GENOMIC DNA]</scope>
    <source>
        <strain evidence="2">4287</strain>
    </source>
</reference>
<name>A0A0J9VUA0_FUSO4</name>
<dbReference type="KEGG" id="fox:FOXG_13175"/>
<feature type="region of interest" description="Disordered" evidence="1">
    <location>
        <begin position="491"/>
        <end position="514"/>
    </location>
</feature>
<organism evidence="2 3">
    <name type="scientific">Fusarium oxysporum f. sp. lycopersici (strain 4287 / CBS 123668 / FGSC 9935 / NRRL 34936)</name>
    <name type="common">Fusarium vascular wilt of tomato</name>
    <dbReference type="NCBI Taxonomy" id="426428"/>
    <lineage>
        <taxon>Eukaryota</taxon>
        <taxon>Fungi</taxon>
        <taxon>Dikarya</taxon>
        <taxon>Ascomycota</taxon>
        <taxon>Pezizomycotina</taxon>
        <taxon>Sordariomycetes</taxon>
        <taxon>Hypocreomycetidae</taxon>
        <taxon>Hypocreales</taxon>
        <taxon>Nectriaceae</taxon>
        <taxon>Fusarium</taxon>
        <taxon>Fusarium oxysporum species complex</taxon>
    </lineage>
</organism>
<dbReference type="EMBL" id="DS231714">
    <property type="protein sequence ID" value="KNB14291.1"/>
    <property type="molecule type" value="Genomic_DNA"/>
</dbReference>
<proteinExistence type="predicted"/>
<evidence type="ECO:0000313" key="2">
    <source>
        <dbReference type="EMBL" id="KNB14291.1"/>
    </source>
</evidence>
<evidence type="ECO:0000256" key="1">
    <source>
        <dbReference type="SAM" id="MobiDB-lite"/>
    </source>
</evidence>
<dbReference type="OrthoDB" id="5427059at2759"/>
<dbReference type="VEuPathDB" id="FungiDB:FOXG_13175"/>
<dbReference type="AlphaFoldDB" id="A0A0J9VUA0"/>
<reference evidence="2" key="1">
    <citation type="submission" date="2007-04" db="EMBL/GenBank/DDBJ databases">
        <authorList>
            <consortium name="The Broad Institute Genome Sequencing Platform"/>
            <person name="Birren B."/>
            <person name="Lander E."/>
            <person name="Galagan J."/>
            <person name="Nusbaum C."/>
            <person name="Devon K."/>
            <person name="Ma L.-J."/>
            <person name="Jaffe D."/>
            <person name="Butler J."/>
            <person name="Alvarez P."/>
            <person name="Gnerre S."/>
            <person name="Grabherr M."/>
            <person name="Kleber M."/>
            <person name="Mauceli E."/>
            <person name="Brockman W."/>
            <person name="MacCallum I.A."/>
            <person name="Young S."/>
            <person name="LaButti K."/>
            <person name="DeCaprio D."/>
            <person name="Crawford M."/>
            <person name="Koehrsen M."/>
            <person name="Engels R."/>
            <person name="Montgomery P."/>
            <person name="Pearson M."/>
            <person name="Howarth C."/>
            <person name="Larson L."/>
            <person name="White J."/>
            <person name="O'Leary S."/>
            <person name="Kodira C."/>
            <person name="Zeng Q."/>
            <person name="Yandava C."/>
            <person name="Alvarado L."/>
            <person name="Kistler C."/>
            <person name="Shim W.-B."/>
            <person name="Kang S."/>
            <person name="Woloshuk C."/>
        </authorList>
    </citation>
    <scope>NUCLEOTIDE SEQUENCE</scope>
    <source>
        <strain evidence="2">4287</strain>
    </source>
</reference>
<protein>
    <submittedName>
        <fullName evidence="2">Uncharacterized protein</fullName>
    </submittedName>
</protein>
<evidence type="ECO:0000313" key="3">
    <source>
        <dbReference type="Proteomes" id="UP000009097"/>
    </source>
</evidence>
<accession>A0A0J9VUA0</accession>
<gene>
    <name evidence="2" type="ORF">FOXG_13175</name>
</gene>